<evidence type="ECO:0000313" key="9">
    <source>
        <dbReference type="Proteomes" id="UP001241226"/>
    </source>
</evidence>
<dbReference type="InterPro" id="IPR000160">
    <property type="entry name" value="GGDEF_dom"/>
</dbReference>
<organism evidence="8 9">
    <name type="scientific">Vibrio aestuarianus</name>
    <dbReference type="NCBI Taxonomy" id="28171"/>
    <lineage>
        <taxon>Bacteria</taxon>
        <taxon>Pseudomonadati</taxon>
        <taxon>Pseudomonadota</taxon>
        <taxon>Gammaproteobacteria</taxon>
        <taxon>Vibrionales</taxon>
        <taxon>Vibrionaceae</taxon>
        <taxon>Vibrio</taxon>
    </lineage>
</organism>
<evidence type="ECO:0000259" key="6">
    <source>
        <dbReference type="PROSITE" id="PS50839"/>
    </source>
</evidence>
<keyword evidence="4 5" id="KW-0472">Membrane</keyword>
<evidence type="ECO:0000256" key="4">
    <source>
        <dbReference type="ARBA" id="ARBA00023136"/>
    </source>
</evidence>
<dbReference type="AlphaFoldDB" id="A0ABD7YS34"/>
<dbReference type="NCBIfam" id="TIGR00254">
    <property type="entry name" value="GGDEF"/>
    <property type="match status" value="1"/>
</dbReference>
<dbReference type="InterPro" id="IPR006189">
    <property type="entry name" value="CHASE_dom"/>
</dbReference>
<name>A0ABD7YS34_9VIBR</name>
<evidence type="ECO:0000256" key="2">
    <source>
        <dbReference type="ARBA" id="ARBA00022692"/>
    </source>
</evidence>
<feature type="domain" description="CHASE" evidence="6">
    <location>
        <begin position="114"/>
        <end position="251"/>
    </location>
</feature>
<dbReference type="SMART" id="SM00267">
    <property type="entry name" value="GGDEF"/>
    <property type="match status" value="1"/>
</dbReference>
<dbReference type="PANTHER" id="PTHR46663">
    <property type="entry name" value="DIGUANYLATE CYCLASE DGCT-RELATED"/>
    <property type="match status" value="1"/>
</dbReference>
<gene>
    <name evidence="8" type="ORF">PYE67_18820</name>
</gene>
<reference evidence="8 9" key="1">
    <citation type="submission" date="2022-02" db="EMBL/GenBank/DDBJ databases">
        <title>Emergence and expansion in Europe of a Vibrio aestuarianus clonal complex pathogenic for oysters.</title>
        <authorList>
            <person name="Mesnil A."/>
            <person name="Travers M.-A."/>
        </authorList>
    </citation>
    <scope>NUCLEOTIDE SEQUENCE [LARGE SCALE GENOMIC DNA]</scope>
    <source>
        <strain evidence="8 9">U17</strain>
    </source>
</reference>
<evidence type="ECO:0000313" key="8">
    <source>
        <dbReference type="EMBL" id="WGK87780.1"/>
    </source>
</evidence>
<protein>
    <submittedName>
        <fullName evidence="8">Sensor domain-containing diguanylate cyclase</fullName>
    </submittedName>
</protein>
<dbReference type="GO" id="GO:0016020">
    <property type="term" value="C:membrane"/>
    <property type="evidence" value="ECO:0007669"/>
    <property type="project" value="UniProtKB-SubCell"/>
</dbReference>
<dbReference type="PANTHER" id="PTHR46663:SF2">
    <property type="entry name" value="GGDEF DOMAIN-CONTAINING PROTEIN"/>
    <property type="match status" value="1"/>
</dbReference>
<dbReference type="GO" id="GO:0003824">
    <property type="term" value="F:catalytic activity"/>
    <property type="evidence" value="ECO:0007669"/>
    <property type="project" value="UniProtKB-ARBA"/>
</dbReference>
<comment type="subcellular location">
    <subcellularLocation>
        <location evidence="1">Membrane</location>
    </subcellularLocation>
</comment>
<feature type="domain" description="GGDEF" evidence="7">
    <location>
        <begin position="331"/>
        <end position="455"/>
    </location>
</feature>
<dbReference type="PROSITE" id="PS50887">
    <property type="entry name" value="GGDEF"/>
    <property type="match status" value="1"/>
</dbReference>
<proteinExistence type="predicted"/>
<evidence type="ECO:0000259" key="7">
    <source>
        <dbReference type="PROSITE" id="PS50887"/>
    </source>
</evidence>
<dbReference type="SUPFAM" id="SSF55073">
    <property type="entry name" value="Nucleotide cyclase"/>
    <property type="match status" value="1"/>
</dbReference>
<dbReference type="PROSITE" id="PS50839">
    <property type="entry name" value="CHASE"/>
    <property type="match status" value="1"/>
</dbReference>
<evidence type="ECO:0000256" key="3">
    <source>
        <dbReference type="ARBA" id="ARBA00022989"/>
    </source>
</evidence>
<feature type="transmembrane region" description="Helical" evidence="5">
    <location>
        <begin position="272"/>
        <end position="292"/>
    </location>
</feature>
<dbReference type="Gene3D" id="3.30.450.350">
    <property type="entry name" value="CHASE domain"/>
    <property type="match status" value="1"/>
</dbReference>
<evidence type="ECO:0000256" key="5">
    <source>
        <dbReference type="SAM" id="Phobius"/>
    </source>
</evidence>
<dbReference type="Pfam" id="PF03924">
    <property type="entry name" value="CHASE"/>
    <property type="match status" value="1"/>
</dbReference>
<dbReference type="InterPro" id="IPR052163">
    <property type="entry name" value="DGC-Regulatory_Protein"/>
</dbReference>
<dbReference type="RefSeq" id="WP_261928033.1">
    <property type="nucleotide sequence ID" value="NZ_CALYLG010000378.1"/>
</dbReference>
<evidence type="ECO:0000256" key="1">
    <source>
        <dbReference type="ARBA" id="ARBA00004370"/>
    </source>
</evidence>
<dbReference type="CDD" id="cd01949">
    <property type="entry name" value="GGDEF"/>
    <property type="match status" value="1"/>
</dbReference>
<dbReference type="InterPro" id="IPR042240">
    <property type="entry name" value="CHASE_sf"/>
</dbReference>
<dbReference type="Pfam" id="PF00990">
    <property type="entry name" value="GGDEF"/>
    <property type="match status" value="1"/>
</dbReference>
<sequence length="455" mass="51041">MRGSCMRSVSGKQWSVNLLLIAFVLFCGGLIEAVNFNQRNYIRDNLQVRAKEELSIIRSQLEATILSDIYVASGISGLIAVNSQYQFNDWEKIATSILHRGKHIRIVGLAPNDIIQFIYPFKGNQKAIGLDYRTIPSQWSSIVKAKEIKDIFIAGPFDLVQGGRGLIARIPIFTDPPLNEKYWGVCSLVINLDSLLVSSGVESFTHRFNLAIRGVDSSGAQGPLFLGKQEVFDNAFAKQNVHFPYGGWEMAVSEKSDILHQVPWYQVNVVRLVGYSILVVLVAGFIAIYRLYTIANERAFHDELTKLPNRRYFMYTLESYFDQAVKLGASANFVILNIDIDMFKSINDTYGHAAGDKVLVACAERTKGVLRASDVVARIGGDEFLVLLPRLSSITDIEAINAKIKKALCNMPVIYEQHLINVQVSIGYSAFDSKFKDIDAMLKVADDKMYEEKRR</sequence>
<dbReference type="Gene3D" id="3.30.70.270">
    <property type="match status" value="1"/>
</dbReference>
<dbReference type="SMART" id="SM01079">
    <property type="entry name" value="CHASE"/>
    <property type="match status" value="1"/>
</dbReference>
<dbReference type="InterPro" id="IPR029787">
    <property type="entry name" value="Nucleotide_cyclase"/>
</dbReference>
<dbReference type="GO" id="GO:0007165">
    <property type="term" value="P:signal transduction"/>
    <property type="evidence" value="ECO:0007669"/>
    <property type="project" value="UniProtKB-ARBA"/>
</dbReference>
<dbReference type="EMBL" id="CP118712">
    <property type="protein sequence ID" value="WGK87780.1"/>
    <property type="molecule type" value="Genomic_DNA"/>
</dbReference>
<dbReference type="InterPro" id="IPR043128">
    <property type="entry name" value="Rev_trsase/Diguanyl_cyclase"/>
</dbReference>
<accession>A0ABD7YS34</accession>
<keyword evidence="2 5" id="KW-0812">Transmembrane</keyword>
<dbReference type="Proteomes" id="UP001241226">
    <property type="component" value="Chromosome 2"/>
</dbReference>
<keyword evidence="3 5" id="KW-1133">Transmembrane helix</keyword>